<keyword evidence="3 7" id="KW-0808">Transferase</keyword>
<dbReference type="InterPro" id="IPR050640">
    <property type="entry name" value="Bact_2-comp_sensor_kinase"/>
</dbReference>
<dbReference type="SUPFAM" id="SSF158472">
    <property type="entry name" value="HAMP domain-like"/>
    <property type="match status" value="1"/>
</dbReference>
<dbReference type="Pfam" id="PF00672">
    <property type="entry name" value="HAMP"/>
    <property type="match status" value="1"/>
</dbReference>
<evidence type="ECO:0000256" key="4">
    <source>
        <dbReference type="ARBA" id="ARBA00022777"/>
    </source>
</evidence>
<feature type="transmembrane region" description="Helical" evidence="5">
    <location>
        <begin position="12"/>
        <end position="34"/>
    </location>
</feature>
<dbReference type="PANTHER" id="PTHR34220">
    <property type="entry name" value="SENSOR HISTIDINE KINASE YPDA"/>
    <property type="match status" value="1"/>
</dbReference>
<sequence length="495" mass="56312">MKKIRRNVSLNQRLAGISLAVFIPMILVMTYLLASLTNATSAYAQITKSVSYANMYARDFKERMDYSMYLAVIGKRDMEELGDGETTVNGILTVNPYKYIDELEETCDKLSYMATVDSNRNQIKRLKNSLKSLKGCVKELETAIDSGGAYEDKMNYLNENIYMLTSLIQKGIQDYIYVETTNYTNVKAELDARNTRTFVICIWISVAAIVLALFLTMKAAKSVTKPIQKLCRMTQQVAEGDFTVQTKESNTDEIAVLTRSFNDMTQEIGGLVEDIKQQQKNLRIAETKLLQAQINPHFLYNTLDAIVWLAEENRKDEVVSMVTALSDFFRTTLSKGRDFITVREERSHIESYLKIQQFRYQDIMSYEIDMEENMGEFMIPKLTLQPLVENALYHGLKNKRGGGMIKITGRLDGENMIFTVTDDGKGMTKEVLEKLQESIGKEKGDKSIDGFGIGNVNRRIRYYYGERYGVTLESVENDGTKATVTMAAQKNQPFS</sequence>
<dbReference type="RefSeq" id="WP_055181401.1">
    <property type="nucleotide sequence ID" value="NZ_CABIWY010000005.1"/>
</dbReference>
<dbReference type="GO" id="GO:0016020">
    <property type="term" value="C:membrane"/>
    <property type="evidence" value="ECO:0007669"/>
    <property type="project" value="UniProtKB-SubCell"/>
</dbReference>
<dbReference type="SUPFAM" id="SSF55874">
    <property type="entry name" value="ATPase domain of HSP90 chaperone/DNA topoisomerase II/histidine kinase"/>
    <property type="match status" value="1"/>
</dbReference>
<dbReference type="Pfam" id="PF02518">
    <property type="entry name" value="HATPase_c"/>
    <property type="match status" value="1"/>
</dbReference>
<dbReference type="EC" id="2.7.13.3" evidence="7"/>
<dbReference type="PANTHER" id="PTHR34220:SF7">
    <property type="entry name" value="SENSOR HISTIDINE KINASE YPDA"/>
    <property type="match status" value="1"/>
</dbReference>
<dbReference type="InterPro" id="IPR003660">
    <property type="entry name" value="HAMP_dom"/>
</dbReference>
<dbReference type="EMBL" id="CYYY01000005">
    <property type="protein sequence ID" value="CUN76366.1"/>
    <property type="molecule type" value="Genomic_DNA"/>
</dbReference>
<dbReference type="AlphaFoldDB" id="A0A173ZLM6"/>
<dbReference type="Gene3D" id="3.30.565.10">
    <property type="entry name" value="Histidine kinase-like ATPase, C-terminal domain"/>
    <property type="match status" value="1"/>
</dbReference>
<gene>
    <name evidence="7" type="primary">yehU_1</name>
    <name evidence="7" type="ORF">ERS852423_01377</name>
</gene>
<dbReference type="InterPro" id="IPR003594">
    <property type="entry name" value="HATPase_dom"/>
</dbReference>
<evidence type="ECO:0000256" key="2">
    <source>
        <dbReference type="ARBA" id="ARBA00022553"/>
    </source>
</evidence>
<evidence type="ECO:0000259" key="6">
    <source>
        <dbReference type="PROSITE" id="PS50885"/>
    </source>
</evidence>
<name>A0A173ZLM6_9FIRM</name>
<feature type="domain" description="HAMP" evidence="6">
    <location>
        <begin position="221"/>
        <end position="273"/>
    </location>
</feature>
<feature type="transmembrane region" description="Helical" evidence="5">
    <location>
        <begin position="197"/>
        <end position="215"/>
    </location>
</feature>
<evidence type="ECO:0000313" key="7">
    <source>
        <dbReference type="EMBL" id="CUN76366.1"/>
    </source>
</evidence>
<dbReference type="PROSITE" id="PS50885">
    <property type="entry name" value="HAMP"/>
    <property type="match status" value="1"/>
</dbReference>
<keyword evidence="4 7" id="KW-0418">Kinase</keyword>
<evidence type="ECO:0000256" key="5">
    <source>
        <dbReference type="SAM" id="Phobius"/>
    </source>
</evidence>
<comment type="subcellular location">
    <subcellularLocation>
        <location evidence="1">Membrane</location>
    </subcellularLocation>
</comment>
<dbReference type="SMART" id="SM00387">
    <property type="entry name" value="HATPase_c"/>
    <property type="match status" value="1"/>
</dbReference>
<organism evidence="7 8">
    <name type="scientific">Dorea longicatena</name>
    <dbReference type="NCBI Taxonomy" id="88431"/>
    <lineage>
        <taxon>Bacteria</taxon>
        <taxon>Bacillati</taxon>
        <taxon>Bacillota</taxon>
        <taxon>Clostridia</taxon>
        <taxon>Lachnospirales</taxon>
        <taxon>Lachnospiraceae</taxon>
        <taxon>Dorea</taxon>
    </lineage>
</organism>
<keyword evidence="5" id="KW-1133">Transmembrane helix</keyword>
<dbReference type="SMART" id="SM00304">
    <property type="entry name" value="HAMP"/>
    <property type="match status" value="1"/>
</dbReference>
<evidence type="ECO:0000256" key="3">
    <source>
        <dbReference type="ARBA" id="ARBA00022679"/>
    </source>
</evidence>
<accession>A0A173ZLM6</accession>
<dbReference type="CDD" id="cd06225">
    <property type="entry name" value="HAMP"/>
    <property type="match status" value="1"/>
</dbReference>
<dbReference type="InterPro" id="IPR036890">
    <property type="entry name" value="HATPase_C_sf"/>
</dbReference>
<evidence type="ECO:0000313" key="8">
    <source>
        <dbReference type="Proteomes" id="UP000095439"/>
    </source>
</evidence>
<keyword evidence="5" id="KW-0472">Membrane</keyword>
<dbReference type="InterPro" id="IPR010559">
    <property type="entry name" value="Sig_transdc_His_kin_internal"/>
</dbReference>
<dbReference type="Gene3D" id="6.10.340.10">
    <property type="match status" value="1"/>
</dbReference>
<keyword evidence="5" id="KW-0812">Transmembrane</keyword>
<evidence type="ECO:0000256" key="1">
    <source>
        <dbReference type="ARBA" id="ARBA00004370"/>
    </source>
</evidence>
<dbReference type="GO" id="GO:0000155">
    <property type="term" value="F:phosphorelay sensor kinase activity"/>
    <property type="evidence" value="ECO:0007669"/>
    <property type="project" value="InterPro"/>
</dbReference>
<keyword evidence="2" id="KW-0597">Phosphoprotein</keyword>
<dbReference type="Pfam" id="PF06580">
    <property type="entry name" value="His_kinase"/>
    <property type="match status" value="1"/>
</dbReference>
<dbReference type="Proteomes" id="UP000095439">
    <property type="component" value="Unassembled WGS sequence"/>
</dbReference>
<protein>
    <submittedName>
        <fullName evidence="7">Probable sensor-like histidine kinase YehU</fullName>
        <ecNumber evidence="7">2.7.13.3</ecNumber>
    </submittedName>
</protein>
<proteinExistence type="predicted"/>
<reference evidence="7 8" key="1">
    <citation type="submission" date="2015-09" db="EMBL/GenBank/DDBJ databases">
        <authorList>
            <consortium name="Pathogen Informatics"/>
        </authorList>
    </citation>
    <scope>NUCLEOTIDE SEQUENCE [LARGE SCALE GENOMIC DNA]</scope>
    <source>
        <strain evidence="7 8">2789STDY5608866</strain>
    </source>
</reference>